<dbReference type="Pfam" id="PF16427">
    <property type="entry name" value="DUF5024"/>
    <property type="match status" value="1"/>
</dbReference>
<name>A0ABV9KUL4_9BACT</name>
<dbReference type="Proteomes" id="UP001596023">
    <property type="component" value="Unassembled WGS sequence"/>
</dbReference>
<accession>A0ABV9KUL4</accession>
<evidence type="ECO:0000313" key="1">
    <source>
        <dbReference type="EMBL" id="MFC4673311.1"/>
    </source>
</evidence>
<keyword evidence="2" id="KW-1185">Reference proteome</keyword>
<dbReference type="InterPro" id="IPR032205">
    <property type="entry name" value="DUF5024"/>
</dbReference>
<reference evidence="2" key="1">
    <citation type="journal article" date="2019" name="Int. J. Syst. Evol. Microbiol.">
        <title>The Global Catalogue of Microorganisms (GCM) 10K type strain sequencing project: providing services to taxonomists for standard genome sequencing and annotation.</title>
        <authorList>
            <consortium name="The Broad Institute Genomics Platform"/>
            <consortium name="The Broad Institute Genome Sequencing Center for Infectious Disease"/>
            <person name="Wu L."/>
            <person name="Ma J."/>
        </authorList>
    </citation>
    <scope>NUCLEOTIDE SEQUENCE [LARGE SCALE GENOMIC DNA]</scope>
    <source>
        <strain evidence="2">CCUG 66188</strain>
    </source>
</reference>
<dbReference type="EMBL" id="JBHSGN010000052">
    <property type="protein sequence ID" value="MFC4673311.1"/>
    <property type="molecule type" value="Genomic_DNA"/>
</dbReference>
<dbReference type="RefSeq" id="WP_379994561.1">
    <property type="nucleotide sequence ID" value="NZ_JBHSGN010000052.1"/>
</dbReference>
<protein>
    <submittedName>
        <fullName evidence="1">DUF5024 domain-containing protein</fullName>
    </submittedName>
</protein>
<evidence type="ECO:0000313" key="2">
    <source>
        <dbReference type="Proteomes" id="UP001596023"/>
    </source>
</evidence>
<proteinExistence type="predicted"/>
<organism evidence="1 2">
    <name type="scientific">Dysgonomonas termitidis</name>
    <dbReference type="NCBI Taxonomy" id="1516126"/>
    <lineage>
        <taxon>Bacteria</taxon>
        <taxon>Pseudomonadati</taxon>
        <taxon>Bacteroidota</taxon>
        <taxon>Bacteroidia</taxon>
        <taxon>Bacteroidales</taxon>
        <taxon>Dysgonomonadaceae</taxon>
        <taxon>Dysgonomonas</taxon>
    </lineage>
</organism>
<gene>
    <name evidence="1" type="ORF">ACFO6W_06375</name>
</gene>
<comment type="caution">
    <text evidence="1">The sequence shown here is derived from an EMBL/GenBank/DDBJ whole genome shotgun (WGS) entry which is preliminary data.</text>
</comment>
<sequence length="136" mass="15932">MRSFKYLLPVLLLVFTTVNLSAQSNLLKWVAKCESLKDVETTVINRNNPDTRQLERTTTKIVFSDNESLLNELFTAFDNDKSSTTKYAEKKENEKILPSNCRFFDKIQKTDTRFVFHFDVGGRNFVLVTVRYNYEE</sequence>